<evidence type="ECO:0000256" key="2">
    <source>
        <dbReference type="SAM" id="MobiDB-lite"/>
    </source>
</evidence>
<feature type="region of interest" description="Disordered" evidence="2">
    <location>
        <begin position="487"/>
        <end position="525"/>
    </location>
</feature>
<feature type="compositionally biased region" description="Basic and acidic residues" evidence="2">
    <location>
        <begin position="353"/>
        <end position="362"/>
    </location>
</feature>
<dbReference type="Gene3D" id="1.25.10.10">
    <property type="entry name" value="Leucine-rich Repeat Variant"/>
    <property type="match status" value="1"/>
</dbReference>
<feature type="compositionally biased region" description="Low complexity" evidence="2">
    <location>
        <begin position="487"/>
        <end position="507"/>
    </location>
</feature>
<feature type="compositionally biased region" description="Polar residues" evidence="2">
    <location>
        <begin position="312"/>
        <end position="322"/>
    </location>
</feature>
<organism evidence="3">
    <name type="scientific">Emiliania huxleyi</name>
    <name type="common">Coccolithophore</name>
    <name type="synonym">Pontosphaera huxleyi</name>
    <dbReference type="NCBI Taxonomy" id="2903"/>
    <lineage>
        <taxon>Eukaryota</taxon>
        <taxon>Haptista</taxon>
        <taxon>Haptophyta</taxon>
        <taxon>Prymnesiophyceae</taxon>
        <taxon>Isochrysidales</taxon>
        <taxon>Noelaerhabdaceae</taxon>
        <taxon>Emiliania</taxon>
    </lineage>
</organism>
<feature type="region of interest" description="Disordered" evidence="2">
    <location>
        <begin position="428"/>
        <end position="463"/>
    </location>
</feature>
<dbReference type="InterPro" id="IPR000357">
    <property type="entry name" value="HEAT"/>
</dbReference>
<feature type="compositionally biased region" description="Low complexity" evidence="2">
    <location>
        <begin position="595"/>
        <end position="615"/>
    </location>
</feature>
<evidence type="ECO:0000313" key="3">
    <source>
        <dbReference type="EMBL" id="CAE0545437.1"/>
    </source>
</evidence>
<dbReference type="EMBL" id="HBIR01019697">
    <property type="protein sequence ID" value="CAE0545437.1"/>
    <property type="molecule type" value="Transcribed_RNA"/>
</dbReference>
<gene>
    <name evidence="3" type="ORF">EHUX00137_LOCUS14925</name>
</gene>
<dbReference type="InterPro" id="IPR011989">
    <property type="entry name" value="ARM-like"/>
</dbReference>
<keyword evidence="1" id="KW-0677">Repeat</keyword>
<reference evidence="3" key="1">
    <citation type="submission" date="2021-01" db="EMBL/GenBank/DDBJ databases">
        <authorList>
            <person name="Corre E."/>
            <person name="Pelletier E."/>
            <person name="Niang G."/>
            <person name="Scheremetjew M."/>
            <person name="Finn R."/>
            <person name="Kale V."/>
            <person name="Holt S."/>
            <person name="Cochrane G."/>
            <person name="Meng A."/>
            <person name="Brown T."/>
            <person name="Cohen L."/>
        </authorList>
    </citation>
    <scope>NUCLEOTIDE SEQUENCE</scope>
    <source>
        <strain evidence="3">379</strain>
    </source>
</reference>
<proteinExistence type="predicted"/>
<feature type="region of interest" description="Disordered" evidence="2">
    <location>
        <begin position="783"/>
        <end position="815"/>
    </location>
</feature>
<evidence type="ECO:0000256" key="1">
    <source>
        <dbReference type="ARBA" id="ARBA00022737"/>
    </source>
</evidence>
<feature type="region of interest" description="Disordered" evidence="2">
    <location>
        <begin position="583"/>
        <end position="615"/>
    </location>
</feature>
<name>A0A7S3W9R8_EMIHU</name>
<feature type="region of interest" description="Disordered" evidence="2">
    <location>
        <begin position="267"/>
        <end position="400"/>
    </location>
</feature>
<protein>
    <recommendedName>
        <fullName evidence="4">EF-hand domain-containing protein</fullName>
    </recommendedName>
</protein>
<feature type="region of interest" description="Disordered" evidence="2">
    <location>
        <begin position="697"/>
        <end position="741"/>
    </location>
</feature>
<dbReference type="Pfam" id="PF02985">
    <property type="entry name" value="HEAT"/>
    <property type="match status" value="1"/>
</dbReference>
<feature type="compositionally biased region" description="Basic and acidic residues" evidence="2">
    <location>
        <begin position="703"/>
        <end position="725"/>
    </location>
</feature>
<sequence length="815" mass="86882">MAVAIPPKRLVRRPVATRKSLPFARLPLLPSCIISLPTPITQAVDVECSGVLRARDLRRTFMLVDRQLGFTVTRRATDKVLSQYEGDGDHAVTAEEVARLVEELQRASPQALTVALESEDVRTRWRAASELKQDAAALELQAKALSLRLKHQDPGVRLVVLDVLAACPPAALAPVAPQLSELLADGVWYVREAAVLCLAALDPHVLRSHAIELIDALEDESDAVGTAVRQAAIDALGSLRPDSISSYLLSRTQGLAHDPRRALRPQYARREGQQHRPPPPPNAQPSTLAKVANRMRGTGSASRTVASPVRTVRSQPDQQQAAGTRRKPAGGLYSAHRTFAPVSWPGARLPPGMRDDDLHSEPGRIAPASRPSRLDLARHGCNSSGGVSEPEASSPLARPSRLEAARQWAAQGEPLMNAALEEISSLSRSVGEVQQRPMSGPDPATLPVPSLVGQLSSGHQQQQWQQQQQQQWQQMQMQWQQLQQTQQQQRSATRSTLRRASSSQQLRPPQGQEPSRVCAPAAAAESQRRDSMAAAAAAALGAPPSGVASQVARSAGTSMQELPAGPVGGSGGVPAACGKALPAEASPPSGCVSDLASSSGAASPSPGAAPSLSSSRAAVDETALAFLADLRREMAVLREELDLRKQVAVLVSETRSMHAEMMSLRPTPSSESGCGGGQLLPTPESWRLAPVLAEPVAAPAPLPERRERSQAEPWGRRGGWDEESHAQSQKPPRHGGESFAPALGATPLEAIAPPISGRCRSNHDALPDMSQALVRHLRRQAAAKLPCPTRPEKAGLPRPHAQRAHKMLTSAPVLS</sequence>
<dbReference type="AlphaFoldDB" id="A0A7S3W9R8"/>
<dbReference type="SUPFAM" id="SSF48371">
    <property type="entry name" value="ARM repeat"/>
    <property type="match status" value="1"/>
</dbReference>
<dbReference type="InterPro" id="IPR016024">
    <property type="entry name" value="ARM-type_fold"/>
</dbReference>
<evidence type="ECO:0008006" key="4">
    <source>
        <dbReference type="Google" id="ProtNLM"/>
    </source>
</evidence>
<accession>A0A7S3W9R8</accession>